<name>A0A7D5QI09_9EURY</name>
<evidence type="ECO:0000313" key="3">
    <source>
        <dbReference type="Proteomes" id="UP000509626"/>
    </source>
</evidence>
<accession>A0A7D5QI09</accession>
<dbReference type="RefSeq" id="WP_179266851.1">
    <property type="nucleotide sequence ID" value="NZ_CP058579.1"/>
</dbReference>
<dbReference type="AlphaFoldDB" id="A0A7D5QI09"/>
<dbReference type="OrthoDB" id="306662at2157"/>
<dbReference type="InterPro" id="IPR010598">
    <property type="entry name" value="C5-epim_C"/>
</dbReference>
<dbReference type="InterPro" id="IPR008928">
    <property type="entry name" value="6-hairpin_glycosidase_sf"/>
</dbReference>
<proteinExistence type="predicted"/>
<dbReference type="Gene3D" id="1.50.10.10">
    <property type="match status" value="1"/>
</dbReference>
<dbReference type="Proteomes" id="UP000509626">
    <property type="component" value="Chromosome"/>
</dbReference>
<dbReference type="InterPro" id="IPR012341">
    <property type="entry name" value="6hp_glycosidase-like_sf"/>
</dbReference>
<organism evidence="2 3">
    <name type="scientific">Halorarum salinum</name>
    <dbReference type="NCBI Taxonomy" id="2743089"/>
    <lineage>
        <taxon>Archaea</taxon>
        <taxon>Methanobacteriati</taxon>
        <taxon>Methanobacteriota</taxon>
        <taxon>Stenosarchaea group</taxon>
        <taxon>Halobacteria</taxon>
        <taxon>Halobacteriales</taxon>
        <taxon>Haloferacaceae</taxon>
        <taxon>Halorarum</taxon>
    </lineage>
</organism>
<protein>
    <recommendedName>
        <fullName evidence="1">D-glucuronyl C5-epimerase C-terminal domain-containing protein</fullName>
    </recommendedName>
</protein>
<feature type="domain" description="D-glucuronyl C5-epimerase C-terminal" evidence="1">
    <location>
        <begin position="104"/>
        <end position="282"/>
    </location>
</feature>
<evidence type="ECO:0000259" key="1">
    <source>
        <dbReference type="Pfam" id="PF06662"/>
    </source>
</evidence>
<dbReference type="GO" id="GO:0005975">
    <property type="term" value="P:carbohydrate metabolic process"/>
    <property type="evidence" value="ECO:0007669"/>
    <property type="project" value="InterPro"/>
</dbReference>
<dbReference type="Pfam" id="PF06662">
    <property type="entry name" value="C5-epim_C"/>
    <property type="match status" value="1"/>
</dbReference>
<reference evidence="2 3" key="1">
    <citation type="submission" date="2020-06" db="EMBL/GenBank/DDBJ databases">
        <title>NJ-3-1, isolated from saline soil.</title>
        <authorList>
            <person name="Cui H.L."/>
            <person name="Shi X."/>
        </authorList>
    </citation>
    <scope>NUCLEOTIDE SEQUENCE [LARGE SCALE GENOMIC DNA]</scope>
    <source>
        <strain evidence="2 3">NJ-3-1</strain>
    </source>
</reference>
<dbReference type="KEGG" id="halu:HUG12_00180"/>
<dbReference type="GeneID" id="56035829"/>
<dbReference type="EMBL" id="CP058579">
    <property type="protein sequence ID" value="QLG60265.1"/>
    <property type="molecule type" value="Genomic_DNA"/>
</dbReference>
<keyword evidence="3" id="KW-1185">Reference proteome</keyword>
<dbReference type="SUPFAM" id="SSF48208">
    <property type="entry name" value="Six-hairpin glycosidases"/>
    <property type="match status" value="1"/>
</dbReference>
<sequence>MAESTEAHDSVHISEDIDLRELPYGEWPESDAYPYSAEEAEGLSARTVTNEGTTGLQVVQNARVLTNLSENVRTSDDPVFEEAAERVTDTLVDAARDTEAGLYFAYGYDFELHGNPDLLMEAPWYSGMAQGLLMSSFVRLHRQTGTERYRRLADRTFDSLVPPRESDRREPWVSLIEDGHYWIEEYPRERPAHTLNGKLFGIYGLYEYWCHTGRDDVEKWLLAALTTVDDRIDEFRVPDGLSLYCLEHEGLIDKYHSIHVGQLEELYDVTGHDRFHEAAETFRGDHAP</sequence>
<gene>
    <name evidence="2" type="ORF">HUG12_00180</name>
</gene>
<evidence type="ECO:0000313" key="2">
    <source>
        <dbReference type="EMBL" id="QLG60265.1"/>
    </source>
</evidence>